<reference evidence="12 13" key="1">
    <citation type="journal article" date="2016" name="Nat. Commun.">
        <title>Thousands of microbial genomes shed light on interconnected biogeochemical processes in an aquifer system.</title>
        <authorList>
            <person name="Anantharaman K."/>
            <person name="Brown C.T."/>
            <person name="Hug L.A."/>
            <person name="Sharon I."/>
            <person name="Castelle C.J."/>
            <person name="Probst A.J."/>
            <person name="Thomas B.C."/>
            <person name="Singh A."/>
            <person name="Wilkins M.J."/>
            <person name="Karaoz U."/>
            <person name="Brodie E.L."/>
            <person name="Williams K.H."/>
            <person name="Hubbard S.S."/>
            <person name="Banfield J.F."/>
        </authorList>
    </citation>
    <scope>NUCLEOTIDE SEQUENCE [LARGE SCALE GENOMIC DNA]</scope>
</reference>
<dbReference type="SUPFAM" id="SSF50104">
    <property type="entry name" value="Translation proteins SH3-like domain"/>
    <property type="match status" value="1"/>
</dbReference>
<dbReference type="FunFam" id="2.30.30.30:FF:000003">
    <property type="entry name" value="Elongation factor P"/>
    <property type="match status" value="1"/>
</dbReference>
<dbReference type="InterPro" id="IPR001059">
    <property type="entry name" value="Transl_elong_P/YeiP_cen"/>
</dbReference>
<dbReference type="PANTHER" id="PTHR30053">
    <property type="entry name" value="ELONGATION FACTOR P"/>
    <property type="match status" value="1"/>
</dbReference>
<dbReference type="GO" id="GO:0003746">
    <property type="term" value="F:translation elongation factor activity"/>
    <property type="evidence" value="ECO:0007669"/>
    <property type="project" value="UniProtKB-UniRule"/>
</dbReference>
<dbReference type="UniPathway" id="UPA00345"/>
<evidence type="ECO:0000256" key="6">
    <source>
        <dbReference type="ARBA" id="ARBA00022917"/>
    </source>
</evidence>
<dbReference type="FunFam" id="2.40.50.140:FF:000004">
    <property type="entry name" value="Elongation factor P"/>
    <property type="match status" value="1"/>
</dbReference>
<dbReference type="FunFam" id="2.40.50.140:FF:000009">
    <property type="entry name" value="Elongation factor P"/>
    <property type="match status" value="1"/>
</dbReference>
<dbReference type="Pfam" id="PF08207">
    <property type="entry name" value="EFP_N"/>
    <property type="match status" value="1"/>
</dbReference>
<comment type="similarity">
    <text evidence="3 7 9">Belongs to the elongation factor P family.</text>
</comment>
<evidence type="ECO:0000259" key="11">
    <source>
        <dbReference type="SMART" id="SM01185"/>
    </source>
</evidence>
<evidence type="ECO:0000313" key="12">
    <source>
        <dbReference type="EMBL" id="OGK25139.1"/>
    </source>
</evidence>
<keyword evidence="5 7" id="KW-0251">Elongation factor</keyword>
<keyword evidence="6 7" id="KW-0648">Protein biosynthesis</keyword>
<dbReference type="PROSITE" id="PS01275">
    <property type="entry name" value="EFP"/>
    <property type="match status" value="1"/>
</dbReference>
<evidence type="ECO:0000256" key="5">
    <source>
        <dbReference type="ARBA" id="ARBA00022768"/>
    </source>
</evidence>
<dbReference type="NCBIfam" id="NF001810">
    <property type="entry name" value="PRK00529.1"/>
    <property type="match status" value="1"/>
</dbReference>
<evidence type="ECO:0000313" key="13">
    <source>
        <dbReference type="Proteomes" id="UP000177913"/>
    </source>
</evidence>
<dbReference type="InterPro" id="IPR015365">
    <property type="entry name" value="Elong-fact-P_C"/>
</dbReference>
<comment type="function">
    <text evidence="7">Involved in peptide bond synthesis. Stimulates efficient translation and peptide-bond synthesis on native or reconstituted 70S ribosomes in vitro. Probably functions indirectly by altering the affinity of the ribosome for aminoacyl-tRNA, thus increasing their reactivity as acceptors for peptidyl transferase.</text>
</comment>
<dbReference type="InterPro" id="IPR014722">
    <property type="entry name" value="Rib_uL2_dom2"/>
</dbReference>
<evidence type="ECO:0000256" key="3">
    <source>
        <dbReference type="ARBA" id="ARBA00009479"/>
    </source>
</evidence>
<evidence type="ECO:0000256" key="1">
    <source>
        <dbReference type="ARBA" id="ARBA00004496"/>
    </source>
</evidence>
<dbReference type="SUPFAM" id="SSF50249">
    <property type="entry name" value="Nucleic acid-binding proteins"/>
    <property type="match status" value="2"/>
</dbReference>
<dbReference type="PANTHER" id="PTHR30053:SF12">
    <property type="entry name" value="ELONGATION FACTOR P (EF-P) FAMILY PROTEIN"/>
    <property type="match status" value="1"/>
</dbReference>
<evidence type="ECO:0000259" key="10">
    <source>
        <dbReference type="SMART" id="SM00841"/>
    </source>
</evidence>
<dbReference type="InterPro" id="IPR008991">
    <property type="entry name" value="Translation_prot_SH3-like_sf"/>
</dbReference>
<dbReference type="SMART" id="SM00841">
    <property type="entry name" value="Elong-fact-P_C"/>
    <property type="match status" value="1"/>
</dbReference>
<dbReference type="AlphaFoldDB" id="A0A1F7H1M0"/>
<proteinExistence type="inferred from homology"/>
<dbReference type="Pfam" id="PF09285">
    <property type="entry name" value="Elong-fact-P_C"/>
    <property type="match status" value="1"/>
</dbReference>
<evidence type="ECO:0000256" key="4">
    <source>
        <dbReference type="ARBA" id="ARBA00022490"/>
    </source>
</evidence>
<organism evidence="12 13">
    <name type="scientific">Candidatus Roizmanbacteria bacterium RIFCSPHIGHO2_02_FULL_38_11</name>
    <dbReference type="NCBI Taxonomy" id="1802039"/>
    <lineage>
        <taxon>Bacteria</taxon>
        <taxon>Candidatus Roizmaniibacteriota</taxon>
    </lineage>
</organism>
<comment type="caution">
    <text evidence="12">The sequence shown here is derived from an EMBL/GenBank/DDBJ whole genome shotgun (WGS) entry which is preliminary data.</text>
</comment>
<feature type="domain" description="Translation elongation factor P/YeiP central" evidence="11">
    <location>
        <begin position="68"/>
        <end position="122"/>
    </location>
</feature>
<dbReference type="Proteomes" id="UP000177913">
    <property type="component" value="Unassembled WGS sequence"/>
</dbReference>
<dbReference type="NCBIfam" id="TIGR00038">
    <property type="entry name" value="efp"/>
    <property type="match status" value="1"/>
</dbReference>
<dbReference type="PIRSF" id="PIRSF005901">
    <property type="entry name" value="EF-P"/>
    <property type="match status" value="1"/>
</dbReference>
<evidence type="ECO:0000256" key="8">
    <source>
        <dbReference type="NCBIfam" id="TIGR00038"/>
    </source>
</evidence>
<comment type="pathway">
    <text evidence="2 7">Protein biosynthesis; polypeptide chain elongation.</text>
</comment>
<protein>
    <recommendedName>
        <fullName evidence="7 8">Elongation factor P</fullName>
        <shortName evidence="7">EF-P</shortName>
    </recommendedName>
</protein>
<dbReference type="InterPro" id="IPR012340">
    <property type="entry name" value="NA-bd_OB-fold"/>
</dbReference>
<dbReference type="InterPro" id="IPR013185">
    <property type="entry name" value="Transl_elong_KOW-like"/>
</dbReference>
<evidence type="ECO:0000256" key="2">
    <source>
        <dbReference type="ARBA" id="ARBA00004815"/>
    </source>
</evidence>
<gene>
    <name evidence="7" type="primary">efp</name>
    <name evidence="12" type="ORF">A3C25_03755</name>
</gene>
<evidence type="ECO:0000256" key="7">
    <source>
        <dbReference type="HAMAP-Rule" id="MF_00141"/>
    </source>
</evidence>
<accession>A0A1F7H1M0</accession>
<dbReference type="CDD" id="cd04470">
    <property type="entry name" value="S1_EF-P_repeat_1"/>
    <property type="match status" value="1"/>
</dbReference>
<dbReference type="GO" id="GO:0005829">
    <property type="term" value="C:cytosol"/>
    <property type="evidence" value="ECO:0007669"/>
    <property type="project" value="UniProtKB-ARBA"/>
</dbReference>
<dbReference type="InterPro" id="IPR020599">
    <property type="entry name" value="Transl_elong_fac_P/YeiP"/>
</dbReference>
<feature type="domain" description="Elongation factor P C-terminal" evidence="10">
    <location>
        <begin position="130"/>
        <end position="185"/>
    </location>
</feature>
<dbReference type="Pfam" id="PF01132">
    <property type="entry name" value="EFP"/>
    <property type="match status" value="1"/>
</dbReference>
<dbReference type="Gene3D" id="2.30.30.30">
    <property type="match status" value="1"/>
</dbReference>
<comment type="subcellular location">
    <subcellularLocation>
        <location evidence="1 7">Cytoplasm</location>
    </subcellularLocation>
</comment>
<dbReference type="InterPro" id="IPR011768">
    <property type="entry name" value="Transl_elongation_fac_P"/>
</dbReference>
<name>A0A1F7H1M0_9BACT</name>
<dbReference type="SMART" id="SM01185">
    <property type="entry name" value="EFP"/>
    <property type="match status" value="1"/>
</dbReference>
<dbReference type="InterPro" id="IPR013852">
    <property type="entry name" value="Transl_elong_P/YeiP_CS"/>
</dbReference>
<dbReference type="HAMAP" id="MF_00141">
    <property type="entry name" value="EF_P"/>
    <property type="match status" value="1"/>
</dbReference>
<keyword evidence="4 7" id="KW-0963">Cytoplasm</keyword>
<sequence>MKVNAGNLKKGDFIRYQNEIWQVQKAEFYSPGKGSALMKTRIKNLLSVKNVDYTFKSNEQVDIVDVESIEMQYLYKDAENLHFMDERTYQQFTVPIQLVGKAANFLQEGNKFFVYFHQEKPLSVKPPMSVRLKVVETEDAIKGDTVTGAKKPAKLETGVVIHVPLFVKVGDIVVVNPESGEYVERVKE</sequence>
<dbReference type="GO" id="GO:0043043">
    <property type="term" value="P:peptide biosynthetic process"/>
    <property type="evidence" value="ECO:0007669"/>
    <property type="project" value="InterPro"/>
</dbReference>
<dbReference type="EMBL" id="MFZO01000019">
    <property type="protein sequence ID" value="OGK25139.1"/>
    <property type="molecule type" value="Genomic_DNA"/>
</dbReference>
<evidence type="ECO:0000256" key="9">
    <source>
        <dbReference type="RuleBase" id="RU004389"/>
    </source>
</evidence>
<dbReference type="Gene3D" id="2.40.50.140">
    <property type="entry name" value="Nucleic acid-binding proteins"/>
    <property type="match status" value="2"/>
</dbReference>
<dbReference type="CDD" id="cd05794">
    <property type="entry name" value="S1_EF-P_repeat_2"/>
    <property type="match status" value="1"/>
</dbReference>